<feature type="signal peptide" evidence="1">
    <location>
        <begin position="1"/>
        <end position="15"/>
    </location>
</feature>
<organism evidence="2">
    <name type="scientific">Anopheles darlingi</name>
    <name type="common">Mosquito</name>
    <dbReference type="NCBI Taxonomy" id="43151"/>
    <lineage>
        <taxon>Eukaryota</taxon>
        <taxon>Metazoa</taxon>
        <taxon>Ecdysozoa</taxon>
        <taxon>Arthropoda</taxon>
        <taxon>Hexapoda</taxon>
        <taxon>Insecta</taxon>
        <taxon>Pterygota</taxon>
        <taxon>Neoptera</taxon>
        <taxon>Endopterygota</taxon>
        <taxon>Diptera</taxon>
        <taxon>Nematocera</taxon>
        <taxon>Culicoidea</taxon>
        <taxon>Culicidae</taxon>
        <taxon>Anophelinae</taxon>
        <taxon>Anopheles</taxon>
    </lineage>
</organism>
<accession>A0A2M4D5I1</accession>
<name>A0A2M4D5I1_ANODA</name>
<sequence length="111" mass="12465">MLLLVAMLLLPLVAGCCWLLCLHYTHTHNRAFSARLANCLFRDAEGGIPVARQRVLRELTFLLGVLVPGRGWSDVNAGKHITARAGNAGFRFDRWKSFGKITDNEKQSEER</sequence>
<reference evidence="2" key="1">
    <citation type="submission" date="2018-01" db="EMBL/GenBank/DDBJ databases">
        <title>An insight into the sialome of Amazonian anophelines.</title>
        <authorList>
            <person name="Ribeiro J.M."/>
            <person name="Scarpassa V."/>
            <person name="Calvo E."/>
        </authorList>
    </citation>
    <scope>NUCLEOTIDE SEQUENCE</scope>
</reference>
<proteinExistence type="predicted"/>
<evidence type="ECO:0000256" key="1">
    <source>
        <dbReference type="SAM" id="SignalP"/>
    </source>
</evidence>
<dbReference type="EMBL" id="GGFL01008618">
    <property type="protein sequence ID" value="MBW72796.1"/>
    <property type="molecule type" value="Transcribed_RNA"/>
</dbReference>
<keyword evidence="1" id="KW-0732">Signal</keyword>
<protein>
    <submittedName>
        <fullName evidence="2">Putative secreted protein</fullName>
    </submittedName>
</protein>
<evidence type="ECO:0000313" key="2">
    <source>
        <dbReference type="EMBL" id="MBW72796.1"/>
    </source>
</evidence>
<dbReference type="AlphaFoldDB" id="A0A2M4D5I1"/>
<feature type="chain" id="PRO_5014811605" evidence="1">
    <location>
        <begin position="16"/>
        <end position="111"/>
    </location>
</feature>